<evidence type="ECO:0000256" key="6">
    <source>
        <dbReference type="SAM" id="Phobius"/>
    </source>
</evidence>
<proteinExistence type="predicted"/>
<feature type="transmembrane region" description="Helical" evidence="6">
    <location>
        <begin position="12"/>
        <end position="37"/>
    </location>
</feature>
<dbReference type="RefSeq" id="WP_345490505.1">
    <property type="nucleotide sequence ID" value="NZ_BAABHY010000001.1"/>
</dbReference>
<evidence type="ECO:0000256" key="5">
    <source>
        <dbReference type="ARBA" id="ARBA00023136"/>
    </source>
</evidence>
<evidence type="ECO:0000313" key="8">
    <source>
        <dbReference type="Proteomes" id="UP001500171"/>
    </source>
</evidence>
<dbReference type="InterPro" id="IPR050367">
    <property type="entry name" value="APC_superfamily"/>
</dbReference>
<keyword evidence="5 6" id="KW-0472">Membrane</keyword>
<name>A0ABP9N8A9_9GAMM</name>
<feature type="transmembrane region" description="Helical" evidence="6">
    <location>
        <begin position="43"/>
        <end position="66"/>
    </location>
</feature>
<feature type="transmembrane region" description="Helical" evidence="6">
    <location>
        <begin position="345"/>
        <end position="365"/>
    </location>
</feature>
<dbReference type="PANTHER" id="PTHR42770">
    <property type="entry name" value="AMINO ACID TRANSPORTER-RELATED"/>
    <property type="match status" value="1"/>
</dbReference>
<feature type="transmembrane region" description="Helical" evidence="6">
    <location>
        <begin position="317"/>
        <end position="339"/>
    </location>
</feature>
<comment type="caution">
    <text evidence="7">The sequence shown here is derived from an EMBL/GenBank/DDBJ whole genome shotgun (WGS) entry which is preliminary data.</text>
</comment>
<accession>A0ABP9N8A9</accession>
<dbReference type="PIRSF" id="PIRSF006060">
    <property type="entry name" value="AA_transporter"/>
    <property type="match status" value="1"/>
</dbReference>
<evidence type="ECO:0000256" key="3">
    <source>
        <dbReference type="ARBA" id="ARBA00022692"/>
    </source>
</evidence>
<dbReference type="Proteomes" id="UP001500171">
    <property type="component" value="Unassembled WGS sequence"/>
</dbReference>
<dbReference type="PANTHER" id="PTHR42770:SF13">
    <property type="entry name" value="L-METHIONINE_BRANCHED-CHAIN AMINO ACID EXPORTER YJEH"/>
    <property type="match status" value="1"/>
</dbReference>
<feature type="transmembrane region" description="Helical" evidence="6">
    <location>
        <begin position="220"/>
        <end position="244"/>
    </location>
</feature>
<evidence type="ECO:0000313" key="7">
    <source>
        <dbReference type="EMBL" id="GAA5110513.1"/>
    </source>
</evidence>
<organism evidence="7 8">
    <name type="scientific">Orbus sasakiae</name>
    <dbReference type="NCBI Taxonomy" id="1078475"/>
    <lineage>
        <taxon>Bacteria</taxon>
        <taxon>Pseudomonadati</taxon>
        <taxon>Pseudomonadota</taxon>
        <taxon>Gammaproteobacteria</taxon>
        <taxon>Orbales</taxon>
        <taxon>Orbaceae</taxon>
        <taxon>Orbus</taxon>
    </lineage>
</organism>
<dbReference type="Gene3D" id="1.20.1740.10">
    <property type="entry name" value="Amino acid/polyamine transporter I"/>
    <property type="match status" value="1"/>
</dbReference>
<reference evidence="8" key="1">
    <citation type="journal article" date="2019" name="Int. J. Syst. Evol. Microbiol.">
        <title>The Global Catalogue of Microorganisms (GCM) 10K type strain sequencing project: providing services to taxonomists for standard genome sequencing and annotation.</title>
        <authorList>
            <consortium name="The Broad Institute Genomics Platform"/>
            <consortium name="The Broad Institute Genome Sequencing Center for Infectious Disease"/>
            <person name="Wu L."/>
            <person name="Ma J."/>
        </authorList>
    </citation>
    <scope>NUCLEOTIDE SEQUENCE [LARGE SCALE GENOMIC DNA]</scope>
    <source>
        <strain evidence="8">JCM 18050</strain>
    </source>
</reference>
<feature type="transmembrane region" description="Helical" evidence="6">
    <location>
        <begin position="123"/>
        <end position="143"/>
    </location>
</feature>
<dbReference type="InterPro" id="IPR002293">
    <property type="entry name" value="AA/rel_permease1"/>
</dbReference>
<evidence type="ECO:0000256" key="2">
    <source>
        <dbReference type="ARBA" id="ARBA00022475"/>
    </source>
</evidence>
<keyword evidence="3 6" id="KW-0812">Transmembrane</keyword>
<feature type="transmembrane region" description="Helical" evidence="6">
    <location>
        <begin position="87"/>
        <end position="111"/>
    </location>
</feature>
<evidence type="ECO:0000256" key="4">
    <source>
        <dbReference type="ARBA" id="ARBA00022989"/>
    </source>
</evidence>
<feature type="transmembrane region" description="Helical" evidence="6">
    <location>
        <begin position="187"/>
        <end position="208"/>
    </location>
</feature>
<evidence type="ECO:0000256" key="1">
    <source>
        <dbReference type="ARBA" id="ARBA00004651"/>
    </source>
</evidence>
<dbReference type="Pfam" id="PF13520">
    <property type="entry name" value="AA_permease_2"/>
    <property type="match status" value="1"/>
</dbReference>
<sequence length="415" mass="45389">MNELKKELGFTQGVGLLATSLLGTGVFAVPAIVAQIAGYDGLWAWPVLLLLVFPIAIIFAELGKLYPSAGGVAYFIARAFNPQLGRVTGWAFLSVIPFGLPAALYIASGFWRSLFYLPPETELAIQVMTLAFIWCIGLFGAGASGWIQSIIAILIIALVAAICFASSPSVLTIQWPALTDINLEPVLSALAVMFWCFVGLEAFVHLTTEFKRPEKDFPRALMIGLVLAGFIYWACTAAVIFYAPHVSSPTIALPYIVETLFGQSALWFFCIIGYLACFASINIYCQSFARLVWAQAAMDYSSSRFAQLSKRHTPVNALSLVILLSLFCLCVIHFFSLSLNSLLEYANGVFVLIYLLAMIAAVKLLKGKSRILSIICAIICMGLLCVIGYKSLYAIGIFAIFWLIAKKWTKCKTSH</sequence>
<feature type="transmembrane region" description="Helical" evidence="6">
    <location>
        <begin position="372"/>
        <end position="405"/>
    </location>
</feature>
<keyword evidence="4 6" id="KW-1133">Transmembrane helix</keyword>
<comment type="subcellular location">
    <subcellularLocation>
        <location evidence="1">Cell membrane</location>
        <topology evidence="1">Multi-pass membrane protein</topology>
    </subcellularLocation>
</comment>
<feature type="transmembrane region" description="Helical" evidence="6">
    <location>
        <begin position="150"/>
        <end position="175"/>
    </location>
</feature>
<dbReference type="NCBIfam" id="NF008245">
    <property type="entry name" value="PRK11021.1"/>
    <property type="match status" value="1"/>
</dbReference>
<feature type="transmembrane region" description="Helical" evidence="6">
    <location>
        <begin position="264"/>
        <end position="285"/>
    </location>
</feature>
<gene>
    <name evidence="7" type="primary">yjeH</name>
    <name evidence="7" type="ORF">GCM10023211_15050</name>
</gene>
<keyword evidence="2" id="KW-1003">Cell membrane</keyword>
<keyword evidence="8" id="KW-1185">Reference proteome</keyword>
<protein>
    <submittedName>
        <fullName evidence="7">L-methionine/branched-chain amino acid transporter</fullName>
    </submittedName>
</protein>
<dbReference type="EMBL" id="BAABHY010000001">
    <property type="protein sequence ID" value="GAA5110513.1"/>
    <property type="molecule type" value="Genomic_DNA"/>
</dbReference>